<keyword evidence="3" id="KW-1185">Reference proteome</keyword>
<dbReference type="AlphaFoldDB" id="A0A2P7S831"/>
<dbReference type="OrthoDB" id="7862470at2"/>
<feature type="signal peptide" evidence="1">
    <location>
        <begin position="1"/>
        <end position="26"/>
    </location>
</feature>
<gene>
    <name evidence="2" type="ORF">C7I85_19600</name>
</gene>
<accession>A0A2P7S831</accession>
<dbReference type="Proteomes" id="UP000240653">
    <property type="component" value="Unassembled WGS sequence"/>
</dbReference>
<feature type="chain" id="PRO_5015143690" description="Twin-arginine translocation pathway signal" evidence="1">
    <location>
        <begin position="27"/>
        <end position="119"/>
    </location>
</feature>
<evidence type="ECO:0000256" key="1">
    <source>
        <dbReference type="SAM" id="SignalP"/>
    </source>
</evidence>
<evidence type="ECO:0000313" key="3">
    <source>
        <dbReference type="Proteomes" id="UP000240653"/>
    </source>
</evidence>
<evidence type="ECO:0000313" key="2">
    <source>
        <dbReference type="EMBL" id="PSJ58591.1"/>
    </source>
</evidence>
<keyword evidence="1" id="KW-0732">Signal</keyword>
<proteinExistence type="predicted"/>
<dbReference type="RefSeq" id="WP_106725691.1">
    <property type="nucleotide sequence ID" value="NZ_PXYL01000010.1"/>
</dbReference>
<name>A0A2P7S831_9HYPH</name>
<sequence>MQMTSWSFVVLAAAAALAGCATPPDAIEAKTVNDARFKNLDCPMLITERDRRMQIRDLLIDAQSERFRADLISSAFTGLTQSMINSPSEREAKIAEVKGEILAINQEIMAKNCIVRIGQ</sequence>
<organism evidence="2 3">
    <name type="scientific">Pseudaminobacter soli</name>
    <name type="common">ex Li et al. 2025</name>
    <dbReference type="NCBI Taxonomy" id="1295366"/>
    <lineage>
        <taxon>Bacteria</taxon>
        <taxon>Pseudomonadati</taxon>
        <taxon>Pseudomonadota</taxon>
        <taxon>Alphaproteobacteria</taxon>
        <taxon>Hyphomicrobiales</taxon>
        <taxon>Phyllobacteriaceae</taxon>
        <taxon>Pseudaminobacter</taxon>
    </lineage>
</organism>
<reference evidence="2 3" key="1">
    <citation type="submission" date="2018-03" db="EMBL/GenBank/DDBJ databases">
        <title>The draft genome of Mesorhizobium soli JCM 19897.</title>
        <authorList>
            <person name="Li L."/>
            <person name="Liu L."/>
            <person name="Liang L."/>
            <person name="Wang T."/>
            <person name="Zhang X."/>
        </authorList>
    </citation>
    <scope>NUCLEOTIDE SEQUENCE [LARGE SCALE GENOMIC DNA]</scope>
    <source>
        <strain evidence="2 3">JCM 19897</strain>
    </source>
</reference>
<protein>
    <recommendedName>
        <fullName evidence="4">Twin-arginine translocation pathway signal</fullName>
    </recommendedName>
</protein>
<comment type="caution">
    <text evidence="2">The sequence shown here is derived from an EMBL/GenBank/DDBJ whole genome shotgun (WGS) entry which is preliminary data.</text>
</comment>
<dbReference type="EMBL" id="PXYL01000010">
    <property type="protein sequence ID" value="PSJ58591.1"/>
    <property type="molecule type" value="Genomic_DNA"/>
</dbReference>
<evidence type="ECO:0008006" key="4">
    <source>
        <dbReference type="Google" id="ProtNLM"/>
    </source>
</evidence>